<dbReference type="GO" id="GO:0005634">
    <property type="term" value="C:nucleus"/>
    <property type="evidence" value="ECO:0007669"/>
    <property type="project" value="TreeGrafter"/>
</dbReference>
<dbReference type="KEGG" id="foc:113204133"/>
<dbReference type="OrthoDB" id="8028904at2759"/>
<evidence type="ECO:0000313" key="2">
    <source>
        <dbReference type="Proteomes" id="UP000504606"/>
    </source>
</evidence>
<reference evidence="3" key="1">
    <citation type="journal article" date="2018" name="Proc. Natl. Acad. Sci. U.S.A.">
        <title>Phylogenomics and the evolution of hemipteroid insects.</title>
        <authorList>
            <person name="Johnson K.P."/>
            <person name="Dietrich C.H."/>
            <person name="Friedrich F."/>
            <person name="Beutel R.G."/>
            <person name="Wipfler B."/>
            <person name="Peters R.S."/>
            <person name="Allen J.M."/>
            <person name="Petersen M."/>
            <person name="Donath A."/>
            <person name="Walden K.K."/>
            <person name="Kozlov A.M."/>
            <person name="Podsiadlowski L."/>
            <person name="Mayer C."/>
            <person name="Meusemann K."/>
            <person name="Vasilikopoulos A."/>
            <person name="Waterhouse R.M."/>
            <person name="Cameron S.L."/>
            <person name="Weirauch C."/>
            <person name="Swanson D.R."/>
            <person name="Percy D.M."/>
            <person name="Hardy N.B."/>
            <person name="Terry I."/>
            <person name="Liu S."/>
            <person name="Zhou X."/>
            <person name="Misof B."/>
            <person name="Robertson H.M."/>
            <person name="Yoshizawa K."/>
        </authorList>
    </citation>
    <scope>NUCLEOTIDE SEQUENCE</scope>
    <source>
        <tissue evidence="3">Whole organism</tissue>
    </source>
</reference>
<accession>A0A9C6TVB8</accession>
<dbReference type="Proteomes" id="UP000504606">
    <property type="component" value="Unplaced"/>
</dbReference>
<evidence type="ECO:0000313" key="3">
    <source>
        <dbReference type="RefSeq" id="XP_052120667.1"/>
    </source>
</evidence>
<dbReference type="PANTHER" id="PTHR19303">
    <property type="entry name" value="TRANSPOSON"/>
    <property type="match status" value="1"/>
</dbReference>
<dbReference type="GeneID" id="113204133"/>
<organism evidence="2 3">
    <name type="scientific">Frankliniella occidentalis</name>
    <name type="common">Western flower thrips</name>
    <name type="synonym">Euthrips occidentalis</name>
    <dbReference type="NCBI Taxonomy" id="133901"/>
    <lineage>
        <taxon>Eukaryota</taxon>
        <taxon>Metazoa</taxon>
        <taxon>Ecdysozoa</taxon>
        <taxon>Arthropoda</taxon>
        <taxon>Hexapoda</taxon>
        <taxon>Insecta</taxon>
        <taxon>Pterygota</taxon>
        <taxon>Neoptera</taxon>
        <taxon>Paraneoptera</taxon>
        <taxon>Thysanoptera</taxon>
        <taxon>Terebrantia</taxon>
        <taxon>Thripoidea</taxon>
        <taxon>Thripidae</taxon>
        <taxon>Frankliniella</taxon>
    </lineage>
</organism>
<protein>
    <submittedName>
        <fullName evidence="3">Tigger transposable element-derived protein 2-like</fullName>
    </submittedName>
</protein>
<feature type="domain" description="DDE-1" evidence="1">
    <location>
        <begin position="10"/>
        <end position="184"/>
    </location>
</feature>
<name>A0A9C6TVB8_FRAOC</name>
<dbReference type="InterPro" id="IPR050863">
    <property type="entry name" value="CenT-Element_Derived"/>
</dbReference>
<dbReference type="GO" id="GO:0003677">
    <property type="term" value="F:DNA binding"/>
    <property type="evidence" value="ECO:0007669"/>
    <property type="project" value="TreeGrafter"/>
</dbReference>
<dbReference type="PANTHER" id="PTHR19303:SF73">
    <property type="entry name" value="PROTEIN PDC2"/>
    <property type="match status" value="1"/>
</dbReference>
<dbReference type="InterPro" id="IPR004875">
    <property type="entry name" value="DDE_SF_endonuclease_dom"/>
</dbReference>
<gene>
    <name evidence="3" type="primary">LOC113204133</name>
</gene>
<dbReference type="RefSeq" id="XP_052120667.1">
    <property type="nucleotide sequence ID" value="XM_052264707.1"/>
</dbReference>
<reference evidence="3" key="2">
    <citation type="submission" date="2025-08" db="UniProtKB">
        <authorList>
            <consortium name="RefSeq"/>
        </authorList>
    </citation>
    <scope>IDENTIFICATION</scope>
    <source>
        <tissue evidence="3">Whole organism</tissue>
    </source>
</reference>
<dbReference type="Pfam" id="PF03184">
    <property type="entry name" value="DDE_1"/>
    <property type="match status" value="1"/>
</dbReference>
<dbReference type="AlphaFoldDB" id="A0A9C6TVB8"/>
<proteinExistence type="predicted"/>
<sequence length="299" mass="33543">MPVGAEVLEDRVTLGVCANAAGTHRLPLLFVGHFENPRSFKAFRQSCPVFYRSNVSACVTQKVFADWLQGCFVPEVDKHQLSTDSASRVLLLAQPSAGHHLTEELKSERVDVKALPASTASLTHPMHQGPIATLKAAFRERLVRRLHEANDVIEFYRDYDLRDCVNFCAESWAELTECALRSAWMKLVPVLRLEEAETPTTTSHEEALVEMVRLLQPLAKDIAIKDVSEWQHQLTLLEAGYVPCNAHDDVMQEHDAVDTSDDADALVVTNAFAVLKKWASKKSSKAKFQFDELFSSFYL</sequence>
<evidence type="ECO:0000259" key="1">
    <source>
        <dbReference type="Pfam" id="PF03184"/>
    </source>
</evidence>
<keyword evidence="2" id="KW-1185">Reference proteome</keyword>